<proteinExistence type="predicted"/>
<feature type="transmembrane region" description="Helical" evidence="1">
    <location>
        <begin position="54"/>
        <end position="74"/>
    </location>
</feature>
<dbReference type="EMBL" id="JBHSDK010000016">
    <property type="protein sequence ID" value="MFC4336196.1"/>
    <property type="molecule type" value="Genomic_DNA"/>
</dbReference>
<evidence type="ECO:0000256" key="1">
    <source>
        <dbReference type="SAM" id="Phobius"/>
    </source>
</evidence>
<feature type="transmembrane region" description="Helical" evidence="1">
    <location>
        <begin position="20"/>
        <end position="42"/>
    </location>
</feature>
<dbReference type="Proteomes" id="UP001595823">
    <property type="component" value="Unassembled WGS sequence"/>
</dbReference>
<comment type="caution">
    <text evidence="2">The sequence shown here is derived from an EMBL/GenBank/DDBJ whole genome shotgun (WGS) entry which is preliminary data.</text>
</comment>
<keyword evidence="1" id="KW-0812">Transmembrane</keyword>
<accession>A0ABV8TZE5</accession>
<reference evidence="3" key="1">
    <citation type="journal article" date="2019" name="Int. J. Syst. Evol. Microbiol.">
        <title>The Global Catalogue of Microorganisms (GCM) 10K type strain sequencing project: providing services to taxonomists for standard genome sequencing and annotation.</title>
        <authorList>
            <consortium name="The Broad Institute Genomics Platform"/>
            <consortium name="The Broad Institute Genome Sequencing Center for Infectious Disease"/>
            <person name="Wu L."/>
            <person name="Ma J."/>
        </authorList>
    </citation>
    <scope>NUCLEOTIDE SEQUENCE [LARGE SCALE GENOMIC DNA]</scope>
    <source>
        <strain evidence="3">IBRC-M 10908</strain>
    </source>
</reference>
<organism evidence="2 3">
    <name type="scientific">Salininema proteolyticum</name>
    <dbReference type="NCBI Taxonomy" id="1607685"/>
    <lineage>
        <taxon>Bacteria</taxon>
        <taxon>Bacillati</taxon>
        <taxon>Actinomycetota</taxon>
        <taxon>Actinomycetes</taxon>
        <taxon>Glycomycetales</taxon>
        <taxon>Glycomycetaceae</taxon>
        <taxon>Salininema</taxon>
    </lineage>
</organism>
<keyword evidence="1" id="KW-1133">Transmembrane helix</keyword>
<evidence type="ECO:0000313" key="2">
    <source>
        <dbReference type="EMBL" id="MFC4336196.1"/>
    </source>
</evidence>
<feature type="transmembrane region" description="Helical" evidence="1">
    <location>
        <begin position="86"/>
        <end position="105"/>
    </location>
</feature>
<gene>
    <name evidence="2" type="ORF">ACFPET_13395</name>
</gene>
<keyword evidence="3" id="KW-1185">Reference proteome</keyword>
<sequence>MRDSPPEPKRPFPPSLLVRSLIAAGAAYFIPTGCLLVGIEVVNRGSDGRGLDALGDLILLITVVIALFVVLSPLTAWTMKLPLPGLYALTPPVALLAAAGIGDLVDSNDADLWIGIAAFAAINLGLTAGTVGHRRWDPDFEAPSGVDYAGLGATVAVVGLYFLGMVVHISGTS</sequence>
<name>A0ABV8TZE5_9ACTN</name>
<protein>
    <submittedName>
        <fullName evidence="2">Uncharacterized protein</fullName>
    </submittedName>
</protein>
<keyword evidence="1" id="KW-0472">Membrane</keyword>
<dbReference type="RefSeq" id="WP_380621836.1">
    <property type="nucleotide sequence ID" value="NZ_JBHSDK010000016.1"/>
</dbReference>
<feature type="transmembrane region" description="Helical" evidence="1">
    <location>
        <begin position="151"/>
        <end position="171"/>
    </location>
</feature>
<evidence type="ECO:0000313" key="3">
    <source>
        <dbReference type="Proteomes" id="UP001595823"/>
    </source>
</evidence>
<feature type="transmembrane region" description="Helical" evidence="1">
    <location>
        <begin position="112"/>
        <end position="131"/>
    </location>
</feature>